<name>A0A7R9NXF4_9NEOP</name>
<protein>
    <submittedName>
        <fullName evidence="1">Uncharacterized protein</fullName>
    </submittedName>
</protein>
<proteinExistence type="predicted"/>
<evidence type="ECO:0000313" key="1">
    <source>
        <dbReference type="EMBL" id="CAD7459646.1"/>
    </source>
</evidence>
<organism evidence="1">
    <name type="scientific">Timema tahoe</name>
    <dbReference type="NCBI Taxonomy" id="61484"/>
    <lineage>
        <taxon>Eukaryota</taxon>
        <taxon>Metazoa</taxon>
        <taxon>Ecdysozoa</taxon>
        <taxon>Arthropoda</taxon>
        <taxon>Hexapoda</taxon>
        <taxon>Insecta</taxon>
        <taxon>Pterygota</taxon>
        <taxon>Neoptera</taxon>
        <taxon>Polyneoptera</taxon>
        <taxon>Phasmatodea</taxon>
        <taxon>Timematodea</taxon>
        <taxon>Timematoidea</taxon>
        <taxon>Timematidae</taxon>
        <taxon>Timema</taxon>
    </lineage>
</organism>
<dbReference type="AlphaFoldDB" id="A0A7R9NXF4"/>
<accession>A0A7R9NXF4</accession>
<dbReference type="EMBL" id="OE003031">
    <property type="protein sequence ID" value="CAD7459646.1"/>
    <property type="molecule type" value="Genomic_DNA"/>
</dbReference>
<sequence length="58" mass="6544">MFFLYVTILSTPHHHPILKDAIPSQLEVHPGDIAPRGVVVRAYGYEPKYPGFDSRLVP</sequence>
<reference evidence="1" key="1">
    <citation type="submission" date="2020-11" db="EMBL/GenBank/DDBJ databases">
        <authorList>
            <person name="Tran Van P."/>
        </authorList>
    </citation>
    <scope>NUCLEOTIDE SEQUENCE</scope>
</reference>
<gene>
    <name evidence="1" type="ORF">TTEB3V08_LOCUS7595</name>
</gene>